<dbReference type="InterPro" id="IPR025857">
    <property type="entry name" value="MacB_PCD"/>
</dbReference>
<accession>A0ABT2C130</accession>
<evidence type="ECO:0000313" key="11">
    <source>
        <dbReference type="Proteomes" id="UP001165263"/>
    </source>
</evidence>
<keyword evidence="2" id="KW-1003">Cell membrane</keyword>
<evidence type="ECO:0000256" key="2">
    <source>
        <dbReference type="ARBA" id="ARBA00022475"/>
    </source>
</evidence>
<feature type="transmembrane region" description="Helical" evidence="7">
    <location>
        <begin position="283"/>
        <end position="312"/>
    </location>
</feature>
<dbReference type="Proteomes" id="UP001165263">
    <property type="component" value="Unassembled WGS sequence"/>
</dbReference>
<dbReference type="InterPro" id="IPR050250">
    <property type="entry name" value="Macrolide_Exporter_MacB"/>
</dbReference>
<evidence type="ECO:0000259" key="8">
    <source>
        <dbReference type="Pfam" id="PF02687"/>
    </source>
</evidence>
<dbReference type="PANTHER" id="PTHR30572">
    <property type="entry name" value="MEMBRANE COMPONENT OF TRANSPORTER-RELATED"/>
    <property type="match status" value="1"/>
</dbReference>
<feature type="transmembrane region" description="Helical" evidence="7">
    <location>
        <begin position="374"/>
        <end position="393"/>
    </location>
</feature>
<organism evidence="10 11">
    <name type="scientific">Telluria mixta</name>
    <dbReference type="NCBI Taxonomy" id="34071"/>
    <lineage>
        <taxon>Bacteria</taxon>
        <taxon>Pseudomonadati</taxon>
        <taxon>Pseudomonadota</taxon>
        <taxon>Betaproteobacteria</taxon>
        <taxon>Burkholderiales</taxon>
        <taxon>Oxalobacteraceae</taxon>
        <taxon>Telluria group</taxon>
        <taxon>Telluria</taxon>
    </lineage>
</organism>
<evidence type="ECO:0000256" key="5">
    <source>
        <dbReference type="ARBA" id="ARBA00023136"/>
    </source>
</evidence>
<feature type="transmembrane region" description="Helical" evidence="7">
    <location>
        <begin position="335"/>
        <end position="362"/>
    </location>
</feature>
<evidence type="ECO:0000259" key="9">
    <source>
        <dbReference type="Pfam" id="PF12704"/>
    </source>
</evidence>
<dbReference type="RefSeq" id="WP_259450177.1">
    <property type="nucleotide sequence ID" value="NZ_CP119520.1"/>
</dbReference>
<feature type="transmembrane region" description="Helical" evidence="7">
    <location>
        <begin position="21"/>
        <end position="41"/>
    </location>
</feature>
<evidence type="ECO:0000256" key="1">
    <source>
        <dbReference type="ARBA" id="ARBA00004651"/>
    </source>
</evidence>
<evidence type="ECO:0000256" key="7">
    <source>
        <dbReference type="SAM" id="Phobius"/>
    </source>
</evidence>
<dbReference type="PANTHER" id="PTHR30572:SF4">
    <property type="entry name" value="ABC TRANSPORTER PERMEASE YTRF"/>
    <property type="match status" value="1"/>
</dbReference>
<dbReference type="Pfam" id="PF12704">
    <property type="entry name" value="MacB_PCD"/>
    <property type="match status" value="1"/>
</dbReference>
<comment type="caution">
    <text evidence="10">The sequence shown here is derived from an EMBL/GenBank/DDBJ whole genome shotgun (WGS) entry which is preliminary data.</text>
</comment>
<evidence type="ECO:0000256" key="4">
    <source>
        <dbReference type="ARBA" id="ARBA00022989"/>
    </source>
</evidence>
<gene>
    <name evidence="10" type="ORF">NX786_17290</name>
</gene>
<feature type="domain" description="ABC3 transporter permease C-terminal" evidence="8">
    <location>
        <begin position="290"/>
        <end position="402"/>
    </location>
</feature>
<keyword evidence="5 7" id="KW-0472">Membrane</keyword>
<proteinExistence type="inferred from homology"/>
<protein>
    <submittedName>
        <fullName evidence="10">ABC transporter permease</fullName>
    </submittedName>
</protein>
<name>A0ABT2C130_9BURK</name>
<dbReference type="EMBL" id="JANUHC010000006">
    <property type="protein sequence ID" value="MCS0631091.1"/>
    <property type="molecule type" value="Genomic_DNA"/>
</dbReference>
<feature type="domain" description="MacB-like periplasmic core" evidence="9">
    <location>
        <begin position="20"/>
        <end position="253"/>
    </location>
</feature>
<sequence length="411" mass="43475">MNRALLLEAVAELKRRKLRTGLTLLGMIFGVGAIVAMLAVGEGSRREALRLVAELGLNNVIVESKGIDAEQLKDVRTRSLGLSAADAAAALSVVPGAQSVALKKEIKVDQLIVDDRVVSGRAFAVSPAYAEHGALQLKAGRWLLPADGATLAPVCVLGARLAQTLFGAAPAVGQRVKVNHVWLQVVGVLADRTPSKAEFEGVKLGLDDERLFVPWETARARFGFRRIEDEVDGISVRLDAQVAPDDAARVLQAVIHQRHGGVDDTNLIVPMGLYRQNQQTQRIFTIVMSSIAAVSLLVGGIGIMNIMLANVLERRREVGLKRALGARRRDVVEQFLAEALVIAVSGALLGLVLGGVAAYSIAALAGWSVAWSPVSLLLAVLACVAVGLAFGVYPARQAAALDPIAALRSDG</sequence>
<reference evidence="10" key="1">
    <citation type="submission" date="2022-08" db="EMBL/GenBank/DDBJ databases">
        <title>Reclassification of Massilia species as members of the genera Telluria, Duganella, Pseudoduganella, Mokoshia gen. nov. and Zemynaea gen. nov. using orthogonal and non-orthogonal genome-based approaches.</title>
        <authorList>
            <person name="Bowman J.P."/>
        </authorList>
    </citation>
    <scope>NUCLEOTIDE SEQUENCE</scope>
    <source>
        <strain evidence="10">LMG 11547</strain>
    </source>
</reference>
<keyword evidence="11" id="KW-1185">Reference proteome</keyword>
<comment type="subcellular location">
    <subcellularLocation>
        <location evidence="1">Cell membrane</location>
        <topology evidence="1">Multi-pass membrane protein</topology>
    </subcellularLocation>
</comment>
<evidence type="ECO:0000256" key="3">
    <source>
        <dbReference type="ARBA" id="ARBA00022692"/>
    </source>
</evidence>
<keyword evidence="3 7" id="KW-0812">Transmembrane</keyword>
<dbReference type="Pfam" id="PF02687">
    <property type="entry name" value="FtsX"/>
    <property type="match status" value="1"/>
</dbReference>
<comment type="similarity">
    <text evidence="6">Belongs to the ABC-4 integral membrane protein family.</text>
</comment>
<evidence type="ECO:0000313" key="10">
    <source>
        <dbReference type="EMBL" id="MCS0631091.1"/>
    </source>
</evidence>
<keyword evidence="4 7" id="KW-1133">Transmembrane helix</keyword>
<dbReference type="InterPro" id="IPR003838">
    <property type="entry name" value="ABC3_permease_C"/>
</dbReference>
<evidence type="ECO:0000256" key="6">
    <source>
        <dbReference type="ARBA" id="ARBA00038076"/>
    </source>
</evidence>